<dbReference type="InterPro" id="IPR036259">
    <property type="entry name" value="MFS_trans_sf"/>
</dbReference>
<feature type="transmembrane region" description="Helical" evidence="8">
    <location>
        <begin position="325"/>
        <end position="347"/>
    </location>
</feature>
<name>A0A6J3LGX9_9HYME</name>
<feature type="transmembrane region" description="Helical" evidence="8">
    <location>
        <begin position="120"/>
        <end position="138"/>
    </location>
</feature>
<feature type="transmembrane region" description="Helical" evidence="8">
    <location>
        <begin position="60"/>
        <end position="81"/>
    </location>
</feature>
<dbReference type="Pfam" id="PF00083">
    <property type="entry name" value="Sugar_tr"/>
    <property type="match status" value="1"/>
</dbReference>
<feature type="transmembrane region" description="Helical" evidence="8">
    <location>
        <begin position="93"/>
        <end position="114"/>
    </location>
</feature>
<reference evidence="11" key="1">
    <citation type="submission" date="2025-08" db="UniProtKB">
        <authorList>
            <consortium name="RefSeq"/>
        </authorList>
    </citation>
    <scope>IDENTIFICATION</scope>
    <source>
        <tissue evidence="11">Muscle</tissue>
    </source>
</reference>
<feature type="transmembrane region" description="Helical" evidence="8">
    <location>
        <begin position="395"/>
        <end position="419"/>
    </location>
</feature>
<feature type="transmembrane region" description="Helical" evidence="8">
    <location>
        <begin position="21"/>
        <end position="40"/>
    </location>
</feature>
<dbReference type="SUPFAM" id="SSF103473">
    <property type="entry name" value="MFS general substrate transporter"/>
    <property type="match status" value="1"/>
</dbReference>
<keyword evidence="2" id="KW-0813">Transport</keyword>
<evidence type="ECO:0000256" key="7">
    <source>
        <dbReference type="ARBA" id="ARBA00023136"/>
    </source>
</evidence>
<dbReference type="AlphaFoldDB" id="A0A6J3LGX9"/>
<organism evidence="10 11">
    <name type="scientific">Bombus vosnesenskii</name>
    <dbReference type="NCBI Taxonomy" id="207650"/>
    <lineage>
        <taxon>Eukaryota</taxon>
        <taxon>Metazoa</taxon>
        <taxon>Ecdysozoa</taxon>
        <taxon>Arthropoda</taxon>
        <taxon>Hexapoda</taxon>
        <taxon>Insecta</taxon>
        <taxon>Pterygota</taxon>
        <taxon>Neoptera</taxon>
        <taxon>Endopterygota</taxon>
        <taxon>Hymenoptera</taxon>
        <taxon>Apocrita</taxon>
        <taxon>Aculeata</taxon>
        <taxon>Apoidea</taxon>
        <taxon>Anthophila</taxon>
        <taxon>Apidae</taxon>
        <taxon>Bombus</taxon>
        <taxon>Pyrobombus</taxon>
    </lineage>
</organism>
<feature type="transmembrane region" description="Helical" evidence="8">
    <location>
        <begin position="260"/>
        <end position="285"/>
    </location>
</feature>
<dbReference type="GeneID" id="117241237"/>
<dbReference type="FunFam" id="1.20.1250.20:FF:000218">
    <property type="entry name" value="facilitated trehalose transporter Tret1"/>
    <property type="match status" value="1"/>
</dbReference>
<evidence type="ECO:0000256" key="4">
    <source>
        <dbReference type="ARBA" id="ARBA00022597"/>
    </source>
</evidence>
<evidence type="ECO:0000256" key="5">
    <source>
        <dbReference type="ARBA" id="ARBA00022692"/>
    </source>
</evidence>
<keyword evidence="5 8" id="KW-0812">Transmembrane</keyword>
<dbReference type="PROSITE" id="PS00217">
    <property type="entry name" value="SUGAR_TRANSPORT_2"/>
    <property type="match status" value="1"/>
</dbReference>
<keyword evidence="10" id="KW-1185">Reference proteome</keyword>
<feature type="transmembrane region" description="Helical" evidence="8">
    <location>
        <begin position="175"/>
        <end position="195"/>
    </location>
</feature>
<proteinExistence type="predicted"/>
<dbReference type="PANTHER" id="PTHR48021">
    <property type="match status" value="1"/>
</dbReference>
<dbReference type="PROSITE" id="PS50850">
    <property type="entry name" value="MFS"/>
    <property type="match status" value="1"/>
</dbReference>
<feature type="transmembrane region" description="Helical" evidence="8">
    <location>
        <begin position="359"/>
        <end position="383"/>
    </location>
</feature>
<sequence length="466" mass="50923">MSIDADGRKYTSPDGSKTWEYLAILTCSIMSGCIGFVVGWNSPSIVILMSEDSPIPVTASSVSTLVAVVAVGHMLAPPINIFIVDKFGRKNTLLFSALPLLVSWSLITIATSIWELYVARFLAGITLGLFICVAPIYIGEISSPDTRGAGGSLTTIIYNIGILVTFIVAPHLSLSAMAGAFLIINIGFVIIFWFMPESPYFFVMRNRIDEAEEVLEKLRGKCDISEELQTIIDSLSKKNKQSSKSGNLKDIFTSKANFRAFLSIMLFAVTQHFGGFFTILTYGQLIFKSINNIMSDYVVNVVIGAVQLISALVTTLLVDKFGRKPLILASGVSAAICNFVIGFYFFLKEYMHADVLSVSWIPFISSLILIFTFNCGLLCLQIILMSEIFATEIKAISTCLVGVVGGLLATLGSKLYIWIAITLNYGHSLPFFVYFVVVAVCTAIILHVTPETKGKTFAEIQIELGK</sequence>
<keyword evidence="6 8" id="KW-1133">Transmembrane helix</keyword>
<feature type="transmembrane region" description="Helical" evidence="8">
    <location>
        <begin position="297"/>
        <end position="318"/>
    </location>
</feature>
<protein>
    <submittedName>
        <fullName evidence="11">Facilitated trehalose transporter Tret1-like isoform X1</fullName>
    </submittedName>
</protein>
<evidence type="ECO:0000313" key="10">
    <source>
        <dbReference type="Proteomes" id="UP000504631"/>
    </source>
</evidence>
<feature type="transmembrane region" description="Helical" evidence="8">
    <location>
        <begin position="150"/>
        <end position="169"/>
    </location>
</feature>
<dbReference type="InterPro" id="IPR005828">
    <property type="entry name" value="MFS_sugar_transport-like"/>
</dbReference>
<feature type="transmembrane region" description="Helical" evidence="8">
    <location>
        <begin position="431"/>
        <end position="449"/>
    </location>
</feature>
<evidence type="ECO:0000256" key="2">
    <source>
        <dbReference type="ARBA" id="ARBA00022448"/>
    </source>
</evidence>
<keyword evidence="4" id="KW-0762">Sugar transport</keyword>
<keyword evidence="3" id="KW-1003">Cell membrane</keyword>
<evidence type="ECO:0000313" key="11">
    <source>
        <dbReference type="RefSeq" id="XP_033363094.1"/>
    </source>
</evidence>
<comment type="subcellular location">
    <subcellularLocation>
        <location evidence="1">Cell membrane</location>
        <topology evidence="1">Multi-pass membrane protein</topology>
    </subcellularLocation>
</comment>
<dbReference type="RefSeq" id="XP_033363094.1">
    <property type="nucleotide sequence ID" value="XM_033507203.1"/>
</dbReference>
<dbReference type="InterPro" id="IPR020846">
    <property type="entry name" value="MFS_dom"/>
</dbReference>
<evidence type="ECO:0000256" key="3">
    <source>
        <dbReference type="ARBA" id="ARBA00022475"/>
    </source>
</evidence>
<evidence type="ECO:0000256" key="1">
    <source>
        <dbReference type="ARBA" id="ARBA00004651"/>
    </source>
</evidence>
<evidence type="ECO:0000256" key="6">
    <source>
        <dbReference type="ARBA" id="ARBA00022989"/>
    </source>
</evidence>
<dbReference type="GO" id="GO:0022857">
    <property type="term" value="F:transmembrane transporter activity"/>
    <property type="evidence" value="ECO:0007669"/>
    <property type="project" value="InterPro"/>
</dbReference>
<dbReference type="PANTHER" id="PTHR48021:SF46">
    <property type="entry name" value="MAJOR FACILITATOR SUPERFAMILY (MFS) PROFILE DOMAIN-CONTAINING PROTEIN"/>
    <property type="match status" value="1"/>
</dbReference>
<evidence type="ECO:0000256" key="8">
    <source>
        <dbReference type="SAM" id="Phobius"/>
    </source>
</evidence>
<gene>
    <name evidence="11" type="primary">LOC117241237</name>
</gene>
<dbReference type="InterPro" id="IPR005829">
    <property type="entry name" value="Sugar_transporter_CS"/>
</dbReference>
<evidence type="ECO:0000259" key="9">
    <source>
        <dbReference type="PROSITE" id="PS50850"/>
    </source>
</evidence>
<keyword evidence="7 8" id="KW-0472">Membrane</keyword>
<feature type="domain" description="Major facilitator superfamily (MFS) profile" evidence="9">
    <location>
        <begin position="20"/>
        <end position="453"/>
    </location>
</feature>
<dbReference type="Proteomes" id="UP000504631">
    <property type="component" value="Unplaced"/>
</dbReference>
<dbReference type="GO" id="GO:0005886">
    <property type="term" value="C:plasma membrane"/>
    <property type="evidence" value="ECO:0007669"/>
    <property type="project" value="UniProtKB-SubCell"/>
</dbReference>
<dbReference type="InterPro" id="IPR050549">
    <property type="entry name" value="MFS_Trehalose_Transporter"/>
</dbReference>
<dbReference type="KEGG" id="bvk:117241237"/>
<dbReference type="Gene3D" id="1.20.1250.20">
    <property type="entry name" value="MFS general substrate transporter like domains"/>
    <property type="match status" value="1"/>
</dbReference>
<accession>A0A6J3LGX9</accession>